<reference evidence="3" key="1">
    <citation type="submission" date="2019-12" db="UniProtKB">
        <authorList>
            <consortium name="WormBaseParasite"/>
        </authorList>
    </citation>
    <scope>IDENTIFICATION</scope>
</reference>
<evidence type="ECO:0000313" key="2">
    <source>
        <dbReference type="Proteomes" id="UP000046395"/>
    </source>
</evidence>
<feature type="compositionally biased region" description="Polar residues" evidence="1">
    <location>
        <begin position="142"/>
        <end position="151"/>
    </location>
</feature>
<dbReference type="WBParaSite" id="TMUE_1000005423.1">
    <property type="protein sequence ID" value="TMUE_1000005423.1"/>
    <property type="gene ID" value="WBGene00299282"/>
</dbReference>
<protein>
    <submittedName>
        <fullName evidence="3">Uncharacterized protein</fullName>
    </submittedName>
</protein>
<evidence type="ECO:0000313" key="3">
    <source>
        <dbReference type="WBParaSite" id="TMUE_1000005423.1"/>
    </source>
</evidence>
<name>A0A5S6QDW8_TRIMR</name>
<organism evidence="2 3">
    <name type="scientific">Trichuris muris</name>
    <name type="common">Mouse whipworm</name>
    <dbReference type="NCBI Taxonomy" id="70415"/>
    <lineage>
        <taxon>Eukaryota</taxon>
        <taxon>Metazoa</taxon>
        <taxon>Ecdysozoa</taxon>
        <taxon>Nematoda</taxon>
        <taxon>Enoplea</taxon>
        <taxon>Dorylaimia</taxon>
        <taxon>Trichinellida</taxon>
        <taxon>Trichuridae</taxon>
        <taxon>Trichuris</taxon>
    </lineage>
</organism>
<feature type="region of interest" description="Disordered" evidence="1">
    <location>
        <begin position="130"/>
        <end position="151"/>
    </location>
</feature>
<proteinExistence type="predicted"/>
<dbReference type="Proteomes" id="UP000046395">
    <property type="component" value="Unassembled WGS sequence"/>
</dbReference>
<keyword evidence="2" id="KW-1185">Reference proteome</keyword>
<accession>A0A5S6QDW8</accession>
<sequence>MNAVVAKPREWYIESLALNDALSNRHVSKKSLPWFQERYRFFELIIEEKIHCMPGVLDRICQKGAWLSRRQFFQGVVEFFLKVAQLRVAGRLWPIYRPATIHSDLCSAQLVATQRGPAASMEGHLLERRERRTSLPPGVPRTLTSTGKGKR</sequence>
<dbReference type="AlphaFoldDB" id="A0A5S6QDW8"/>
<evidence type="ECO:0000256" key="1">
    <source>
        <dbReference type="SAM" id="MobiDB-lite"/>
    </source>
</evidence>